<evidence type="ECO:0000256" key="1">
    <source>
        <dbReference type="ARBA" id="ARBA00006974"/>
    </source>
</evidence>
<name>A0A803LG65_CHEQI</name>
<dbReference type="Pfam" id="PF02519">
    <property type="entry name" value="Auxin_inducible"/>
    <property type="match status" value="1"/>
</dbReference>
<reference evidence="2" key="2">
    <citation type="submission" date="2021-03" db="UniProtKB">
        <authorList>
            <consortium name="EnsemblPlants"/>
        </authorList>
    </citation>
    <scope>IDENTIFICATION</scope>
</reference>
<evidence type="ECO:0000313" key="2">
    <source>
        <dbReference type="EnsemblPlants" id="AUR62012962-RA:cds"/>
    </source>
</evidence>
<sequence>MISTKKLIKMARKWQKIAAASRKRISRSRYVADKGHFVVYTSDKKRFMIPLDYLESEIFRELFRIAEEEFGVASSGPIMLPCDSNLMEYAISMIQRHVAEDLEKALIMLVMVHGTNSNKDNNNCLVNPREYHFEKTNFR</sequence>
<dbReference type="Proteomes" id="UP000596660">
    <property type="component" value="Unplaced"/>
</dbReference>
<dbReference type="OMA" id="ISTYHCS"/>
<keyword evidence="3" id="KW-1185">Reference proteome</keyword>
<dbReference type="PANTHER" id="PTHR31175:SF82">
    <property type="entry name" value="AUXIN-RESPONSIVE PROTEIN SAUR65"/>
    <property type="match status" value="1"/>
</dbReference>
<organism evidence="2 3">
    <name type="scientific">Chenopodium quinoa</name>
    <name type="common">Quinoa</name>
    <dbReference type="NCBI Taxonomy" id="63459"/>
    <lineage>
        <taxon>Eukaryota</taxon>
        <taxon>Viridiplantae</taxon>
        <taxon>Streptophyta</taxon>
        <taxon>Embryophyta</taxon>
        <taxon>Tracheophyta</taxon>
        <taxon>Spermatophyta</taxon>
        <taxon>Magnoliopsida</taxon>
        <taxon>eudicotyledons</taxon>
        <taxon>Gunneridae</taxon>
        <taxon>Pentapetalae</taxon>
        <taxon>Caryophyllales</taxon>
        <taxon>Chenopodiaceae</taxon>
        <taxon>Chenopodioideae</taxon>
        <taxon>Atripliceae</taxon>
        <taxon>Chenopodium</taxon>
    </lineage>
</organism>
<protein>
    <submittedName>
        <fullName evidence="2">Uncharacterized protein</fullName>
    </submittedName>
</protein>
<dbReference type="InterPro" id="IPR003676">
    <property type="entry name" value="SAUR_fam"/>
</dbReference>
<dbReference type="Gramene" id="AUR62012962-RA">
    <property type="protein sequence ID" value="AUR62012962-RA:cds"/>
    <property type="gene ID" value="AUR62012962"/>
</dbReference>
<accession>A0A803LG65</accession>
<dbReference type="AlphaFoldDB" id="A0A803LG65"/>
<reference evidence="2" key="1">
    <citation type="journal article" date="2017" name="Nature">
        <title>The genome of Chenopodium quinoa.</title>
        <authorList>
            <person name="Jarvis D.E."/>
            <person name="Ho Y.S."/>
            <person name="Lightfoot D.J."/>
            <person name="Schmoeckel S.M."/>
            <person name="Li B."/>
            <person name="Borm T.J.A."/>
            <person name="Ohyanagi H."/>
            <person name="Mineta K."/>
            <person name="Michell C.T."/>
            <person name="Saber N."/>
            <person name="Kharbatia N.M."/>
            <person name="Rupper R.R."/>
            <person name="Sharp A.R."/>
            <person name="Dally N."/>
            <person name="Boughton B.A."/>
            <person name="Woo Y.H."/>
            <person name="Gao G."/>
            <person name="Schijlen E.G.W.M."/>
            <person name="Guo X."/>
            <person name="Momin A.A."/>
            <person name="Negrao S."/>
            <person name="Al-Babili S."/>
            <person name="Gehring C."/>
            <person name="Roessner U."/>
            <person name="Jung C."/>
            <person name="Murphy K."/>
            <person name="Arold S.T."/>
            <person name="Gojobori T."/>
            <person name="van der Linden C.G."/>
            <person name="van Loo E.N."/>
            <person name="Jellen E.N."/>
            <person name="Maughan P.J."/>
            <person name="Tester M."/>
        </authorList>
    </citation>
    <scope>NUCLEOTIDE SEQUENCE [LARGE SCALE GENOMIC DNA]</scope>
    <source>
        <strain evidence="2">cv. PI 614886</strain>
    </source>
</reference>
<comment type="similarity">
    <text evidence="1">Belongs to the ARG7 family.</text>
</comment>
<dbReference type="EnsemblPlants" id="AUR62012962-RA">
    <property type="protein sequence ID" value="AUR62012962-RA:cds"/>
    <property type="gene ID" value="AUR62012962"/>
</dbReference>
<dbReference type="PANTHER" id="PTHR31175">
    <property type="entry name" value="AUXIN-RESPONSIVE FAMILY PROTEIN"/>
    <property type="match status" value="1"/>
</dbReference>
<dbReference type="GO" id="GO:0009733">
    <property type="term" value="P:response to auxin"/>
    <property type="evidence" value="ECO:0007669"/>
    <property type="project" value="InterPro"/>
</dbReference>
<evidence type="ECO:0000313" key="3">
    <source>
        <dbReference type="Proteomes" id="UP000596660"/>
    </source>
</evidence>
<proteinExistence type="inferred from homology"/>